<reference evidence="2 3" key="1">
    <citation type="submission" date="2019-02" db="EMBL/GenBank/DDBJ databases">
        <title>Sequencing the genomes of 1000 actinobacteria strains.</title>
        <authorList>
            <person name="Klenk H.-P."/>
        </authorList>
    </citation>
    <scope>NUCLEOTIDE SEQUENCE [LARGE SCALE GENOMIC DNA]</scope>
    <source>
        <strain evidence="2 3">DSM 45162</strain>
    </source>
</reference>
<protein>
    <submittedName>
        <fullName evidence="2">Uncharacterized protein</fullName>
    </submittedName>
</protein>
<organism evidence="2 3">
    <name type="scientific">Krasilnikovia cinnamomea</name>
    <dbReference type="NCBI Taxonomy" id="349313"/>
    <lineage>
        <taxon>Bacteria</taxon>
        <taxon>Bacillati</taxon>
        <taxon>Actinomycetota</taxon>
        <taxon>Actinomycetes</taxon>
        <taxon>Micromonosporales</taxon>
        <taxon>Micromonosporaceae</taxon>
        <taxon>Krasilnikovia</taxon>
    </lineage>
</organism>
<comment type="caution">
    <text evidence="2">The sequence shown here is derived from an EMBL/GenBank/DDBJ whole genome shotgun (WGS) entry which is preliminary data.</text>
</comment>
<accession>A0A4Q7Z7Q2</accession>
<name>A0A4Q7Z7Q2_9ACTN</name>
<evidence type="ECO:0000313" key="3">
    <source>
        <dbReference type="Proteomes" id="UP000292564"/>
    </source>
</evidence>
<dbReference type="RefSeq" id="WP_242625393.1">
    <property type="nucleotide sequence ID" value="NZ_SHKY01000002.1"/>
</dbReference>
<keyword evidence="3" id="KW-1185">Reference proteome</keyword>
<dbReference type="Proteomes" id="UP000292564">
    <property type="component" value="Unassembled WGS sequence"/>
</dbReference>
<feature type="region of interest" description="Disordered" evidence="1">
    <location>
        <begin position="1"/>
        <end position="45"/>
    </location>
</feature>
<evidence type="ECO:0000256" key="1">
    <source>
        <dbReference type="SAM" id="MobiDB-lite"/>
    </source>
</evidence>
<evidence type="ECO:0000313" key="2">
    <source>
        <dbReference type="EMBL" id="RZU46542.1"/>
    </source>
</evidence>
<dbReference type="EMBL" id="SHKY01000002">
    <property type="protein sequence ID" value="RZU46542.1"/>
    <property type="molecule type" value="Genomic_DNA"/>
</dbReference>
<sequence>MDLADRRSAAQEAPPLPEEFRYEPVQKFSGRSGRQSGPGITIGDIPGDWGSVHAVWTGTPEPLSALTEQVRAARDADDPRQVAMACWSLLVLIPRAVLHLASWALQDPARTAAALLLLGVLVGSLTL</sequence>
<dbReference type="AlphaFoldDB" id="A0A4Q7Z7Q2"/>
<gene>
    <name evidence="2" type="ORF">EV385_6616</name>
</gene>
<proteinExistence type="predicted"/>